<evidence type="ECO:0000313" key="3">
    <source>
        <dbReference type="Proteomes" id="UP001185092"/>
    </source>
</evidence>
<dbReference type="Proteomes" id="UP001185092">
    <property type="component" value="Unassembled WGS sequence"/>
</dbReference>
<sequence>MYKNTLQKKSRSARKDRKQSIAKVVSYSQQNNVIQRSKWFKKKKKNEKADISRFGFDDHDSEDEDAYIEVLAPVEYLEEEPKPKDKAKIPPEYESHGEFDTDYRVARGVEPDYEANPDILPRIGQQGLTNCAENVPIHSDLELTRSKLFNQMNIAGKAKDYKSNIQDKMPEDFGLDAYPLDNIPEDSVSSDFSKSHPWDKDILHSNYLCPMPLEGRYLNYVRHYIRRAGPMAKDYGITCSEAFLAADEVIESYFDQLCVTAYRKSIELMRAHPLTNPMKFYYPVLDEVKEQNDRMGSWLNGHYVRGCTHRGYQEAKEEIRKEKHAERKARGIEQKVEASPSLNKFDREDPEFLNLVIEYDPDTVDESYIADHWQAEAAVFVPSFKNIYTQIYEEVLLKAWNQKYYQMSYVDALSQLMFDIDTCRVTKHPNIFNEKIVRGLALRIIFELYENKMFQ</sequence>
<organism evidence="2 3">
    <name type="scientific">Aureibacter tunicatorum</name>
    <dbReference type="NCBI Taxonomy" id="866807"/>
    <lineage>
        <taxon>Bacteria</taxon>
        <taxon>Pseudomonadati</taxon>
        <taxon>Bacteroidota</taxon>
        <taxon>Cytophagia</taxon>
        <taxon>Cytophagales</taxon>
        <taxon>Persicobacteraceae</taxon>
        <taxon>Aureibacter</taxon>
    </lineage>
</organism>
<dbReference type="EMBL" id="JAVDQD010000002">
    <property type="protein sequence ID" value="MDR6239217.1"/>
    <property type="molecule type" value="Genomic_DNA"/>
</dbReference>
<protein>
    <submittedName>
        <fullName evidence="2">Uncharacterized protein</fullName>
    </submittedName>
</protein>
<feature type="compositionally biased region" description="Basic residues" evidence="1">
    <location>
        <begin position="1"/>
        <end position="17"/>
    </location>
</feature>
<comment type="caution">
    <text evidence="2">The sequence shown here is derived from an EMBL/GenBank/DDBJ whole genome shotgun (WGS) entry which is preliminary data.</text>
</comment>
<keyword evidence="3" id="KW-1185">Reference proteome</keyword>
<dbReference type="RefSeq" id="WP_309938806.1">
    <property type="nucleotide sequence ID" value="NZ_AP025305.1"/>
</dbReference>
<evidence type="ECO:0000256" key="1">
    <source>
        <dbReference type="SAM" id="MobiDB-lite"/>
    </source>
</evidence>
<dbReference type="AlphaFoldDB" id="A0AAE4BT66"/>
<reference evidence="2" key="1">
    <citation type="submission" date="2023-07" db="EMBL/GenBank/DDBJ databases">
        <title>Genomic Encyclopedia of Type Strains, Phase IV (KMG-IV): sequencing the most valuable type-strain genomes for metagenomic binning, comparative biology and taxonomic classification.</title>
        <authorList>
            <person name="Goeker M."/>
        </authorList>
    </citation>
    <scope>NUCLEOTIDE SEQUENCE</scope>
    <source>
        <strain evidence="2">DSM 26174</strain>
    </source>
</reference>
<accession>A0AAE4BT66</accession>
<name>A0AAE4BT66_9BACT</name>
<proteinExistence type="predicted"/>
<feature type="region of interest" description="Disordered" evidence="1">
    <location>
        <begin position="1"/>
        <end position="21"/>
    </location>
</feature>
<gene>
    <name evidence="2" type="ORF">HNQ88_002254</name>
</gene>
<evidence type="ECO:0000313" key="2">
    <source>
        <dbReference type="EMBL" id="MDR6239217.1"/>
    </source>
</evidence>